<dbReference type="AlphaFoldDB" id="A0A1F7X0V1"/>
<reference evidence="1 2" key="1">
    <citation type="journal article" date="2016" name="Nat. Commun.">
        <title>Thousands of microbial genomes shed light on interconnected biogeochemical processes in an aquifer system.</title>
        <authorList>
            <person name="Anantharaman K."/>
            <person name="Brown C.T."/>
            <person name="Hug L.A."/>
            <person name="Sharon I."/>
            <person name="Castelle C.J."/>
            <person name="Probst A.J."/>
            <person name="Thomas B.C."/>
            <person name="Singh A."/>
            <person name="Wilkins M.J."/>
            <person name="Karaoz U."/>
            <person name="Brodie E.L."/>
            <person name="Williams K.H."/>
            <person name="Hubbard S.S."/>
            <person name="Banfield J.F."/>
        </authorList>
    </citation>
    <scope>NUCLEOTIDE SEQUENCE [LARGE SCALE GENOMIC DNA]</scope>
</reference>
<dbReference type="Proteomes" id="UP000179219">
    <property type="component" value="Unassembled WGS sequence"/>
</dbReference>
<accession>A0A1F7X0V1</accession>
<protein>
    <submittedName>
        <fullName evidence="1">Uncharacterized protein</fullName>
    </submittedName>
</protein>
<name>A0A1F7X0V1_9BACT</name>
<dbReference type="EMBL" id="MGFP01000054">
    <property type="protein sequence ID" value="OGM08339.1"/>
    <property type="molecule type" value="Genomic_DNA"/>
</dbReference>
<evidence type="ECO:0000313" key="1">
    <source>
        <dbReference type="EMBL" id="OGM08339.1"/>
    </source>
</evidence>
<evidence type="ECO:0000313" key="2">
    <source>
        <dbReference type="Proteomes" id="UP000179219"/>
    </source>
</evidence>
<organism evidence="1 2">
    <name type="scientific">Candidatus Woesebacteria bacterium RBG_13_34_9</name>
    <dbReference type="NCBI Taxonomy" id="1802477"/>
    <lineage>
        <taxon>Bacteria</taxon>
        <taxon>Candidatus Woeseibacteriota</taxon>
    </lineage>
</organism>
<comment type="caution">
    <text evidence="1">The sequence shown here is derived from an EMBL/GenBank/DDBJ whole genome shotgun (WGS) entry which is preliminary data.</text>
</comment>
<proteinExistence type="predicted"/>
<gene>
    <name evidence="1" type="ORF">A2159_03325</name>
</gene>
<sequence length="122" mass="14290">MSIYWGEGNKSDKGLVSVSNTDAELIQITSKFYKECLGISKERLRIGLFVYQDLDISKTKHYWSKKLNILLNQFIKVQILKSRSELTKHKSIYGICNLYFSSTEYSIKIKEWIKLLGIKMRD</sequence>